<accession>A0AAD9QKF5</accession>
<name>A0AAD9QKF5_ACRCE</name>
<organism evidence="1 2">
    <name type="scientific">Acropora cervicornis</name>
    <name type="common">Staghorn coral</name>
    <dbReference type="NCBI Taxonomy" id="6130"/>
    <lineage>
        <taxon>Eukaryota</taxon>
        <taxon>Metazoa</taxon>
        <taxon>Cnidaria</taxon>
        <taxon>Anthozoa</taxon>
        <taxon>Hexacorallia</taxon>
        <taxon>Scleractinia</taxon>
        <taxon>Astrocoeniina</taxon>
        <taxon>Acroporidae</taxon>
        <taxon>Acropora</taxon>
    </lineage>
</organism>
<gene>
    <name evidence="1" type="ORF">P5673_013972</name>
</gene>
<feature type="non-terminal residue" evidence="1">
    <location>
        <position position="1"/>
    </location>
</feature>
<proteinExistence type="predicted"/>
<evidence type="ECO:0000313" key="2">
    <source>
        <dbReference type="Proteomes" id="UP001249851"/>
    </source>
</evidence>
<dbReference type="EMBL" id="JARQWQ010000027">
    <property type="protein sequence ID" value="KAK2562978.1"/>
    <property type="molecule type" value="Genomic_DNA"/>
</dbReference>
<reference evidence="1" key="1">
    <citation type="journal article" date="2023" name="G3 (Bethesda)">
        <title>Whole genome assembly and annotation of the endangered Caribbean coral Acropora cervicornis.</title>
        <authorList>
            <person name="Selwyn J.D."/>
            <person name="Vollmer S.V."/>
        </authorList>
    </citation>
    <scope>NUCLEOTIDE SEQUENCE</scope>
    <source>
        <strain evidence="1">K2</strain>
    </source>
</reference>
<protein>
    <submittedName>
        <fullName evidence="1">Uncharacterized protein</fullName>
    </submittedName>
</protein>
<dbReference type="AlphaFoldDB" id="A0AAD9QKF5"/>
<keyword evidence="2" id="KW-1185">Reference proteome</keyword>
<dbReference type="Proteomes" id="UP001249851">
    <property type="component" value="Unassembled WGS sequence"/>
</dbReference>
<sequence length="119" mass="13686">MQHDMNWALYTDERKGTGGVGDFMSQKEFNTDYVNKYVKVVKHKLEFAFSHLARFVYNISTFGRHFECSFGTSFPACQDNLRLPKPPQAFPRFPFSSQVCLNIMALALVLNDLEGVEDH</sequence>
<comment type="caution">
    <text evidence="1">The sequence shown here is derived from an EMBL/GenBank/DDBJ whole genome shotgun (WGS) entry which is preliminary data.</text>
</comment>
<reference evidence="1" key="2">
    <citation type="journal article" date="2023" name="Science">
        <title>Genomic signatures of disease resistance in endangered staghorn corals.</title>
        <authorList>
            <person name="Vollmer S.V."/>
            <person name="Selwyn J.D."/>
            <person name="Despard B.A."/>
            <person name="Roesel C.L."/>
        </authorList>
    </citation>
    <scope>NUCLEOTIDE SEQUENCE</scope>
    <source>
        <strain evidence="1">K2</strain>
    </source>
</reference>
<evidence type="ECO:0000313" key="1">
    <source>
        <dbReference type="EMBL" id="KAK2562978.1"/>
    </source>
</evidence>